<dbReference type="InterPro" id="IPR003798">
    <property type="entry name" value="DNA_recombination_RmuC"/>
</dbReference>
<dbReference type="Pfam" id="PF02646">
    <property type="entry name" value="RmuC"/>
    <property type="match status" value="1"/>
</dbReference>
<keyword evidence="6" id="KW-1133">Transmembrane helix</keyword>
<dbReference type="PANTHER" id="PTHR30563">
    <property type="entry name" value="DNA RECOMBINATION PROTEIN RMUC"/>
    <property type="match status" value="1"/>
</dbReference>
<evidence type="ECO:0000256" key="2">
    <source>
        <dbReference type="ARBA" id="ARBA00009840"/>
    </source>
</evidence>
<feature type="transmembrane region" description="Helical" evidence="6">
    <location>
        <begin position="6"/>
        <end position="24"/>
    </location>
</feature>
<sequence length="361" mass="41174">MQTYLLIFLSVGLIGALILSYLMYKKITEQNKPKEGEQNLFMMLQNQMQELNRAFEQKMSETNKTMFETQQDISKTLREQHGQSSKIITEITEKLTSLDKTNQQVIGFSEQLSNLEKVLKSQKQRGNLGEAGLRLVLENILPPNAFRLQYSFKDGDTVDAVIFTKDGIIPVDAKFSLENYQKINEEKDDNARVLLEKEFRNDLKKRIDETSKYIKPKEGTLDFAFMFIPSEAIYYDLLVNEVGAVKVNTRDLIDYAFIQKKVVIVSPTTFAAYLQTVLQGLRALKIEEGAKSIRKDVESLGKHIRAYEEFMKKLGGSLGTTVNHYNTAYKELAKVDKDVEKITEGERAGIEPLKIEGPEAD</sequence>
<name>A0A1F6P2M5_9BACT</name>
<dbReference type="Proteomes" id="UP000178895">
    <property type="component" value="Unassembled WGS sequence"/>
</dbReference>
<keyword evidence="3 5" id="KW-0175">Coiled coil</keyword>
<evidence type="ECO:0000256" key="5">
    <source>
        <dbReference type="SAM" id="Coils"/>
    </source>
</evidence>
<dbReference type="EMBL" id="MFQY01000002">
    <property type="protein sequence ID" value="OGH90405.1"/>
    <property type="molecule type" value="Genomic_DNA"/>
</dbReference>
<dbReference type="PANTHER" id="PTHR30563:SF0">
    <property type="entry name" value="DNA RECOMBINATION PROTEIN RMUC"/>
    <property type="match status" value="1"/>
</dbReference>
<keyword evidence="4" id="KW-0233">DNA recombination</keyword>
<comment type="similarity">
    <text evidence="2">Belongs to the RmuC family.</text>
</comment>
<evidence type="ECO:0000256" key="1">
    <source>
        <dbReference type="ARBA" id="ARBA00003416"/>
    </source>
</evidence>
<evidence type="ECO:0000256" key="4">
    <source>
        <dbReference type="ARBA" id="ARBA00023172"/>
    </source>
</evidence>
<evidence type="ECO:0000313" key="7">
    <source>
        <dbReference type="EMBL" id="OGH90405.1"/>
    </source>
</evidence>
<organism evidence="7 8">
    <name type="scientific">Candidatus Magasanikbacteria bacterium RIFOXYC2_FULL_40_16</name>
    <dbReference type="NCBI Taxonomy" id="1798703"/>
    <lineage>
        <taxon>Bacteria</taxon>
        <taxon>Candidatus Magasanikiibacteriota</taxon>
    </lineage>
</organism>
<evidence type="ECO:0000256" key="3">
    <source>
        <dbReference type="ARBA" id="ARBA00023054"/>
    </source>
</evidence>
<proteinExistence type="inferred from homology"/>
<dbReference type="AlphaFoldDB" id="A0A1F6P2M5"/>
<evidence type="ECO:0008006" key="9">
    <source>
        <dbReference type="Google" id="ProtNLM"/>
    </source>
</evidence>
<keyword evidence="6" id="KW-0812">Transmembrane</keyword>
<reference evidence="7 8" key="1">
    <citation type="journal article" date="2016" name="Nat. Commun.">
        <title>Thousands of microbial genomes shed light on interconnected biogeochemical processes in an aquifer system.</title>
        <authorList>
            <person name="Anantharaman K."/>
            <person name="Brown C.T."/>
            <person name="Hug L.A."/>
            <person name="Sharon I."/>
            <person name="Castelle C.J."/>
            <person name="Probst A.J."/>
            <person name="Thomas B.C."/>
            <person name="Singh A."/>
            <person name="Wilkins M.J."/>
            <person name="Karaoz U."/>
            <person name="Brodie E.L."/>
            <person name="Williams K.H."/>
            <person name="Hubbard S.S."/>
            <person name="Banfield J.F."/>
        </authorList>
    </citation>
    <scope>NUCLEOTIDE SEQUENCE [LARGE SCALE GENOMIC DNA]</scope>
</reference>
<evidence type="ECO:0000256" key="6">
    <source>
        <dbReference type="SAM" id="Phobius"/>
    </source>
</evidence>
<dbReference type="GO" id="GO:0006310">
    <property type="term" value="P:DNA recombination"/>
    <property type="evidence" value="ECO:0007669"/>
    <property type="project" value="UniProtKB-KW"/>
</dbReference>
<accession>A0A1F6P2M5</accession>
<gene>
    <name evidence="7" type="ORF">A2469_01340</name>
</gene>
<feature type="coiled-coil region" evidence="5">
    <location>
        <begin position="34"/>
        <end position="61"/>
    </location>
</feature>
<evidence type="ECO:0000313" key="8">
    <source>
        <dbReference type="Proteomes" id="UP000178895"/>
    </source>
</evidence>
<comment type="caution">
    <text evidence="7">The sequence shown here is derived from an EMBL/GenBank/DDBJ whole genome shotgun (WGS) entry which is preliminary data.</text>
</comment>
<protein>
    <recommendedName>
        <fullName evidence="9">DNA recombination protein RmuC</fullName>
    </recommendedName>
</protein>
<keyword evidence="6" id="KW-0472">Membrane</keyword>
<comment type="function">
    <text evidence="1">Involved in DNA recombination.</text>
</comment>